<evidence type="ECO:0000313" key="1">
    <source>
        <dbReference type="EMBL" id="KAF3531750.1"/>
    </source>
</evidence>
<dbReference type="Proteomes" id="UP000266723">
    <property type="component" value="Unassembled WGS sequence"/>
</dbReference>
<sequence>MMKLLENDDHIWLIGLKEKTSFYLQIGIRWKVATLEMQMNLNQGKLKSENRNMIFQSVLLERVVRYLLLKPNLCGMNSNASKAEWIETHKCIIGEQQEEIQSTKKLEKPQEHKLMEKPFQRELMKILSP</sequence>
<accession>A0ABQ7BHU9</accession>
<gene>
    <name evidence="1" type="ORF">DY000_02041242</name>
</gene>
<protein>
    <submittedName>
        <fullName evidence="1">Uncharacterized protein</fullName>
    </submittedName>
</protein>
<dbReference type="EMBL" id="QGKV02001507">
    <property type="protein sequence ID" value="KAF3531750.1"/>
    <property type="molecule type" value="Genomic_DNA"/>
</dbReference>
<proteinExistence type="predicted"/>
<organism evidence="1 2">
    <name type="scientific">Brassica cretica</name>
    <name type="common">Mustard</name>
    <dbReference type="NCBI Taxonomy" id="69181"/>
    <lineage>
        <taxon>Eukaryota</taxon>
        <taxon>Viridiplantae</taxon>
        <taxon>Streptophyta</taxon>
        <taxon>Embryophyta</taxon>
        <taxon>Tracheophyta</taxon>
        <taxon>Spermatophyta</taxon>
        <taxon>Magnoliopsida</taxon>
        <taxon>eudicotyledons</taxon>
        <taxon>Gunneridae</taxon>
        <taxon>Pentapetalae</taxon>
        <taxon>rosids</taxon>
        <taxon>malvids</taxon>
        <taxon>Brassicales</taxon>
        <taxon>Brassicaceae</taxon>
        <taxon>Brassiceae</taxon>
        <taxon>Brassica</taxon>
    </lineage>
</organism>
<comment type="caution">
    <text evidence="1">The sequence shown here is derived from an EMBL/GenBank/DDBJ whole genome shotgun (WGS) entry which is preliminary data.</text>
</comment>
<keyword evidence="2" id="KW-1185">Reference proteome</keyword>
<name>A0ABQ7BHU9_BRACR</name>
<evidence type="ECO:0000313" key="2">
    <source>
        <dbReference type="Proteomes" id="UP000266723"/>
    </source>
</evidence>
<reference evidence="1 2" key="1">
    <citation type="journal article" date="2020" name="BMC Genomics">
        <title>Intraspecific diversification of the crop wild relative Brassica cretica Lam. using demographic model selection.</title>
        <authorList>
            <person name="Kioukis A."/>
            <person name="Michalopoulou V.A."/>
            <person name="Briers L."/>
            <person name="Pirintsos S."/>
            <person name="Studholme D.J."/>
            <person name="Pavlidis P."/>
            <person name="Sarris P.F."/>
        </authorList>
    </citation>
    <scope>NUCLEOTIDE SEQUENCE [LARGE SCALE GENOMIC DNA]</scope>
    <source>
        <strain evidence="2">cv. PFS-1207/04</strain>
    </source>
</reference>